<gene>
    <name evidence="3" type="ORF">GYA55_08860</name>
</gene>
<name>A0A7X9IKJ9_9DELT</name>
<dbReference type="GO" id="GO:0000160">
    <property type="term" value="P:phosphorelay signal transduction system"/>
    <property type="evidence" value="ECO:0007669"/>
    <property type="project" value="InterPro"/>
</dbReference>
<dbReference type="Proteomes" id="UP000524246">
    <property type="component" value="Unassembled WGS sequence"/>
</dbReference>
<protein>
    <submittedName>
        <fullName evidence="3">Response regulator</fullName>
    </submittedName>
</protein>
<accession>A0A7X9IKJ9</accession>
<reference evidence="3 4" key="1">
    <citation type="journal article" date="2020" name="Biotechnol. Biofuels">
        <title>New insights from the biogas microbiome by comprehensive genome-resolved metagenomics of nearly 1600 species originating from multiple anaerobic digesters.</title>
        <authorList>
            <person name="Campanaro S."/>
            <person name="Treu L."/>
            <person name="Rodriguez-R L.M."/>
            <person name="Kovalovszki A."/>
            <person name="Ziels R.M."/>
            <person name="Maus I."/>
            <person name="Zhu X."/>
            <person name="Kougias P.G."/>
            <person name="Basile A."/>
            <person name="Luo G."/>
            <person name="Schluter A."/>
            <person name="Konstantinidis K.T."/>
            <person name="Angelidaki I."/>
        </authorList>
    </citation>
    <scope>NUCLEOTIDE SEQUENCE [LARGE SCALE GENOMIC DNA]</scope>
    <source>
        <strain evidence="3">AS27yjCOA_65</strain>
    </source>
</reference>
<feature type="domain" description="Response regulatory" evidence="2">
    <location>
        <begin position="159"/>
        <end position="239"/>
    </location>
</feature>
<feature type="non-terminal residue" evidence="3">
    <location>
        <position position="239"/>
    </location>
</feature>
<dbReference type="SUPFAM" id="SSF52172">
    <property type="entry name" value="CheY-like"/>
    <property type="match status" value="1"/>
</dbReference>
<dbReference type="InterPro" id="IPR001789">
    <property type="entry name" value="Sig_transdc_resp-reg_receiver"/>
</dbReference>
<evidence type="ECO:0000259" key="2">
    <source>
        <dbReference type="PROSITE" id="PS50110"/>
    </source>
</evidence>
<proteinExistence type="predicted"/>
<evidence type="ECO:0000256" key="1">
    <source>
        <dbReference type="PROSITE-ProRule" id="PRU00169"/>
    </source>
</evidence>
<keyword evidence="1" id="KW-0597">Phosphoprotein</keyword>
<dbReference type="AlphaFoldDB" id="A0A7X9IKJ9"/>
<dbReference type="Pfam" id="PF00072">
    <property type="entry name" value="Response_reg"/>
    <property type="match status" value="1"/>
</dbReference>
<evidence type="ECO:0000313" key="3">
    <source>
        <dbReference type="EMBL" id="NMC63267.1"/>
    </source>
</evidence>
<dbReference type="InterPro" id="IPR011006">
    <property type="entry name" value="CheY-like_superfamily"/>
</dbReference>
<evidence type="ECO:0000313" key="4">
    <source>
        <dbReference type="Proteomes" id="UP000524246"/>
    </source>
</evidence>
<dbReference type="EMBL" id="JAAZON010000395">
    <property type="protein sequence ID" value="NMC63267.1"/>
    <property type="molecule type" value="Genomic_DNA"/>
</dbReference>
<sequence>MEARNGRKIPFNIVLHAGTYEVSCDFEELARILLRTLQGLRKESATGQDVKIEIRNRRFFDKDGRNHYGVKAGAYVEFVLSALTSQETDEGRRDFYAKGGGAPLILRKIMEEIKILGGAFIASADKSETSYGLVVPAVSQLIEPNIEKVTHPDPRQMGTILVAENDDNILSLIESGLKLKGYSVISTEDGKKALKTFEKKMDDIALIFADMDLPHLTGTDLLLSANKLKPNIRVLLTSS</sequence>
<dbReference type="Gene3D" id="3.40.50.2300">
    <property type="match status" value="1"/>
</dbReference>
<feature type="modified residue" description="4-aspartylphosphate" evidence="1">
    <location>
        <position position="210"/>
    </location>
</feature>
<organism evidence="3 4">
    <name type="scientific">SAR324 cluster bacterium</name>
    <dbReference type="NCBI Taxonomy" id="2024889"/>
    <lineage>
        <taxon>Bacteria</taxon>
        <taxon>Deltaproteobacteria</taxon>
        <taxon>SAR324 cluster</taxon>
    </lineage>
</organism>
<dbReference type="PROSITE" id="PS50110">
    <property type="entry name" value="RESPONSE_REGULATORY"/>
    <property type="match status" value="1"/>
</dbReference>
<comment type="caution">
    <text evidence="3">The sequence shown here is derived from an EMBL/GenBank/DDBJ whole genome shotgun (WGS) entry which is preliminary data.</text>
</comment>